<gene>
    <name evidence="9" type="ORF">H9892_02475</name>
</gene>
<dbReference type="SMART" id="SM01230">
    <property type="entry name" value="Gln-synt_C"/>
    <property type="match status" value="1"/>
</dbReference>
<evidence type="ECO:0000259" key="8">
    <source>
        <dbReference type="PROSITE" id="PS51987"/>
    </source>
</evidence>
<dbReference type="Gene3D" id="3.10.20.70">
    <property type="entry name" value="Glutamine synthetase, N-terminal domain"/>
    <property type="match status" value="1"/>
</dbReference>
<sequence length="399" mass="43307">MKNVGEILEYIEDNGVKFVKLSFCDILGRHRNVSVNASHFAEAAEGFVIDPAAFGGTADDIGDLILLPRPETFTPMPWRPSAGAVVSVMCGIVRADGKPFACDCGDIVEEADRRFRKATGHTVRFMTESEFYIFRTGDDGEPTLVPVDNAGYLDAAPRDRCEDLRRDIVFTLETMGMQPLSSHHEKGRGQNAVIFRECTPYMSAVNTVLFRSAVRNIAYSNGLYASFAPAPLDGEVGSNFRVVASLYDGGKPAVEKAAKAFARGVEARMSEMAAFTSPVGNSYDRIALPSAPCGVAGDGRRRAVRVHGGGKTEMLFADTACNPFVSLALMLAAGAEGMTDAKLPEPARMPASLTAALDIAENSEFVHRCLPEEYLTRYFAYKRRLAERTGREDVIAAGY</sequence>
<evidence type="ECO:0000256" key="4">
    <source>
        <dbReference type="ARBA" id="ARBA00022840"/>
    </source>
</evidence>
<evidence type="ECO:0000259" key="7">
    <source>
        <dbReference type="PROSITE" id="PS51986"/>
    </source>
</evidence>
<dbReference type="Gene3D" id="3.30.590.10">
    <property type="entry name" value="Glutamine synthetase/guanido kinase, catalytic domain"/>
    <property type="match status" value="1"/>
</dbReference>
<keyword evidence="3" id="KW-0547">Nucleotide-binding</keyword>
<dbReference type="PANTHER" id="PTHR43785">
    <property type="entry name" value="GAMMA-GLUTAMYLPUTRESCINE SYNTHETASE"/>
    <property type="match status" value="1"/>
</dbReference>
<name>A0A9D1PZY8_9FIRM</name>
<dbReference type="InterPro" id="IPR008146">
    <property type="entry name" value="Gln_synth_cat_dom"/>
</dbReference>
<dbReference type="SUPFAM" id="SSF55931">
    <property type="entry name" value="Glutamine synthetase/guanido kinase"/>
    <property type="match status" value="1"/>
</dbReference>
<dbReference type="AlphaFoldDB" id="A0A9D1PZY8"/>
<evidence type="ECO:0000256" key="6">
    <source>
        <dbReference type="RuleBase" id="RU000384"/>
    </source>
</evidence>
<keyword evidence="4" id="KW-0067">ATP-binding</keyword>
<dbReference type="Pfam" id="PF00120">
    <property type="entry name" value="Gln-synt_C"/>
    <property type="match status" value="1"/>
</dbReference>
<proteinExistence type="inferred from homology"/>
<evidence type="ECO:0000313" key="9">
    <source>
        <dbReference type="EMBL" id="HIW02186.1"/>
    </source>
</evidence>
<feature type="domain" description="GS beta-grasp" evidence="7">
    <location>
        <begin position="14"/>
        <end position="97"/>
    </location>
</feature>
<dbReference type="Proteomes" id="UP000823990">
    <property type="component" value="Unassembled WGS sequence"/>
</dbReference>
<dbReference type="InterPro" id="IPR008147">
    <property type="entry name" value="Gln_synt_N"/>
</dbReference>
<dbReference type="InterPro" id="IPR014746">
    <property type="entry name" value="Gln_synth/guanido_kin_cat_dom"/>
</dbReference>
<keyword evidence="2" id="KW-0436">Ligase</keyword>
<comment type="caution">
    <text evidence="9">The sequence shown here is derived from an EMBL/GenBank/DDBJ whole genome shotgun (WGS) entry which is preliminary data.</text>
</comment>
<reference evidence="9" key="1">
    <citation type="journal article" date="2021" name="PeerJ">
        <title>Extensive microbial diversity within the chicken gut microbiome revealed by metagenomics and culture.</title>
        <authorList>
            <person name="Gilroy R."/>
            <person name="Ravi A."/>
            <person name="Getino M."/>
            <person name="Pursley I."/>
            <person name="Horton D.L."/>
            <person name="Alikhan N.F."/>
            <person name="Baker D."/>
            <person name="Gharbi K."/>
            <person name="Hall N."/>
            <person name="Watson M."/>
            <person name="Adriaenssens E.M."/>
            <person name="Foster-Nyarko E."/>
            <person name="Jarju S."/>
            <person name="Secka A."/>
            <person name="Antonio M."/>
            <person name="Oren A."/>
            <person name="Chaudhuri R.R."/>
            <person name="La Ragione R."/>
            <person name="Hildebrand F."/>
            <person name="Pallen M.J."/>
        </authorList>
    </citation>
    <scope>NUCLEOTIDE SEQUENCE</scope>
    <source>
        <strain evidence="9">12435</strain>
    </source>
</reference>
<evidence type="ECO:0000256" key="3">
    <source>
        <dbReference type="ARBA" id="ARBA00022741"/>
    </source>
</evidence>
<dbReference type="PANTHER" id="PTHR43785:SF12">
    <property type="entry name" value="TYPE-1 GLUTAMINE SYNTHETASE 2"/>
    <property type="match status" value="1"/>
</dbReference>
<dbReference type="PROSITE" id="PS51986">
    <property type="entry name" value="GS_BETA_GRASP"/>
    <property type="match status" value="1"/>
</dbReference>
<dbReference type="PROSITE" id="PS51987">
    <property type="entry name" value="GS_CATALYTIC"/>
    <property type="match status" value="1"/>
</dbReference>
<dbReference type="Pfam" id="PF03951">
    <property type="entry name" value="Gln-synt_N"/>
    <property type="match status" value="1"/>
</dbReference>
<organism evidence="9 10">
    <name type="scientific">Candidatus Protoclostridium stercorigallinarum</name>
    <dbReference type="NCBI Taxonomy" id="2838741"/>
    <lineage>
        <taxon>Bacteria</taxon>
        <taxon>Bacillati</taxon>
        <taxon>Bacillota</taxon>
        <taxon>Clostridia</taxon>
        <taxon>Candidatus Protoclostridium</taxon>
    </lineage>
</organism>
<evidence type="ECO:0000313" key="10">
    <source>
        <dbReference type="Proteomes" id="UP000823990"/>
    </source>
</evidence>
<evidence type="ECO:0000256" key="1">
    <source>
        <dbReference type="ARBA" id="ARBA00009897"/>
    </source>
</evidence>
<dbReference type="GO" id="GO:0004356">
    <property type="term" value="F:glutamine synthetase activity"/>
    <property type="evidence" value="ECO:0007669"/>
    <property type="project" value="InterPro"/>
</dbReference>
<feature type="domain" description="GS catalytic" evidence="8">
    <location>
        <begin position="104"/>
        <end position="399"/>
    </location>
</feature>
<reference evidence="9" key="2">
    <citation type="submission" date="2021-04" db="EMBL/GenBank/DDBJ databases">
        <authorList>
            <person name="Gilroy R."/>
        </authorList>
    </citation>
    <scope>NUCLEOTIDE SEQUENCE</scope>
    <source>
        <strain evidence="9">12435</strain>
    </source>
</reference>
<dbReference type="GO" id="GO:0005524">
    <property type="term" value="F:ATP binding"/>
    <property type="evidence" value="ECO:0007669"/>
    <property type="project" value="UniProtKB-KW"/>
</dbReference>
<protein>
    <submittedName>
        <fullName evidence="9">Lengsin</fullName>
    </submittedName>
</protein>
<comment type="similarity">
    <text evidence="1 5 6">Belongs to the glutamine synthetase family.</text>
</comment>
<accession>A0A9D1PZY8</accession>
<evidence type="ECO:0000256" key="5">
    <source>
        <dbReference type="PROSITE-ProRule" id="PRU01330"/>
    </source>
</evidence>
<evidence type="ECO:0000256" key="2">
    <source>
        <dbReference type="ARBA" id="ARBA00022598"/>
    </source>
</evidence>
<dbReference type="SUPFAM" id="SSF54368">
    <property type="entry name" value="Glutamine synthetase, N-terminal domain"/>
    <property type="match status" value="1"/>
</dbReference>
<dbReference type="GO" id="GO:0006542">
    <property type="term" value="P:glutamine biosynthetic process"/>
    <property type="evidence" value="ECO:0007669"/>
    <property type="project" value="InterPro"/>
</dbReference>
<dbReference type="EMBL" id="DXHS01000043">
    <property type="protein sequence ID" value="HIW02186.1"/>
    <property type="molecule type" value="Genomic_DNA"/>
</dbReference>
<dbReference type="InterPro" id="IPR036651">
    <property type="entry name" value="Gln_synt_N_sf"/>
</dbReference>